<name>A0A1Q8VM65_9ACTO</name>
<feature type="transmembrane region" description="Helical" evidence="2">
    <location>
        <begin position="554"/>
        <end position="574"/>
    </location>
</feature>
<feature type="compositionally biased region" description="Low complexity" evidence="1">
    <location>
        <begin position="493"/>
        <end position="504"/>
    </location>
</feature>
<organism evidence="4 5">
    <name type="scientific">Actinomyces oris</name>
    <dbReference type="NCBI Taxonomy" id="544580"/>
    <lineage>
        <taxon>Bacteria</taxon>
        <taxon>Bacillati</taxon>
        <taxon>Actinomycetota</taxon>
        <taxon>Actinomycetes</taxon>
        <taxon>Actinomycetales</taxon>
        <taxon>Actinomycetaceae</taxon>
        <taxon>Actinomyces</taxon>
    </lineage>
</organism>
<gene>
    <name evidence="4" type="ORF">BKH30_10920</name>
</gene>
<feature type="chain" id="PRO_5012412486" evidence="3">
    <location>
        <begin position="29"/>
        <end position="851"/>
    </location>
</feature>
<feature type="transmembrane region" description="Helical" evidence="2">
    <location>
        <begin position="605"/>
        <end position="625"/>
    </location>
</feature>
<sequence length="851" mass="86237">MRVVVYVLVLLVVIGMILAVVGSALATAAPTAVAPEPASEPASNAASASRPAPAVVLATNNLTWADLREQASHEGAGEDSDSSSVGSAAAHLLAFASRGEPMNLSVRTPADRTCPADAWLTLGRGRRASAIEPAASCAGPTATIPRDTPLAGALGRDVSIQTVGPGTQLATGAPGGSQNRPAPLAPSVAEALAADADLTIVDTARATSTDTERIAALDDALHTVQERARPGTRLVIASLADDEAPGPQMAVLPAGTRSARGTSDGLVVGDSTHQPGLVQLTDLTPTLVSALAGRRDPAFDGHALTLPQTGRAGVATAEDATGDTRISRLADDTLHARASQATVMRAGALLMGLAVVLLVWAVVALRDPKASRREALRRRVTWAAVYLSGLPTALLLVNAAPWWRVGARAGSPSVWASVVAVAAAALVAVGIVGLAAGIVALARRHRRPRPGASPLPSPGSPTATAAAEPAGSTDALCARGEAAAEPQPDEAEGPTPSASTSPPPSGAGLTALLVAAAIPLTWLVDAAAGAPLAFNNPLGMNAVVAGRFYGVSNTAFALVAGALVVVIAGVWVALGGGRRTALLVTALLGGAALLVDGAPQLGADVGGALTLVPTLAFLGAGLAGLRLSWRRWLAIGAAAVLVVGGFAIVDLIRPGGPTHLGRFARQVVDGSAAGVLGRKAYALVGPFVTKPVMAAALACVVALVAAALWWGRRQVRAWRSGTSPYAWLAPPPRGRSARGGIGFPSPGAWNVPLRTLGVDGAEVLGGADARGRPGQRLRRHDGRFHPGRRRSRPAGADAAAQRLLHSISSSPPTPAHPSRRTTTVEHIAVIARQHVGGPLPHDHQRNDHHGR</sequence>
<feature type="transmembrane region" description="Helical" evidence="2">
    <location>
        <begin position="343"/>
        <end position="363"/>
    </location>
</feature>
<accession>A0A1Q8VM65</accession>
<evidence type="ECO:0000256" key="1">
    <source>
        <dbReference type="SAM" id="MobiDB-lite"/>
    </source>
</evidence>
<keyword evidence="2" id="KW-1133">Transmembrane helix</keyword>
<feature type="region of interest" description="Disordered" evidence="1">
    <location>
        <begin position="164"/>
        <end position="183"/>
    </location>
</feature>
<feature type="region of interest" description="Disordered" evidence="1">
    <location>
        <begin position="447"/>
        <end position="504"/>
    </location>
</feature>
<feature type="compositionally biased region" description="Polar residues" evidence="1">
    <location>
        <begin position="164"/>
        <end position="180"/>
    </location>
</feature>
<dbReference type="AlphaFoldDB" id="A0A1Q8VM65"/>
<evidence type="ECO:0000256" key="3">
    <source>
        <dbReference type="SAM" id="SignalP"/>
    </source>
</evidence>
<feature type="transmembrane region" description="Helical" evidence="2">
    <location>
        <begin position="692"/>
        <end position="710"/>
    </location>
</feature>
<feature type="region of interest" description="Disordered" evidence="1">
    <location>
        <begin position="765"/>
        <end position="799"/>
    </location>
</feature>
<keyword evidence="2" id="KW-0812">Transmembrane</keyword>
<feature type="transmembrane region" description="Helical" evidence="2">
    <location>
        <begin position="509"/>
        <end position="534"/>
    </location>
</feature>
<feature type="signal peptide" evidence="3">
    <location>
        <begin position="1"/>
        <end position="28"/>
    </location>
</feature>
<proteinExistence type="predicted"/>
<reference evidence="4 5" key="1">
    <citation type="submission" date="2016-12" db="EMBL/GenBank/DDBJ databases">
        <title>Genomic comparison of strains in the 'Actinomyces naeslundii' group.</title>
        <authorList>
            <person name="Mughal S.R."/>
            <person name="Do T."/>
            <person name="Gilbert S.C."/>
            <person name="Witherden E.A."/>
            <person name="Didelot X."/>
            <person name="Beighton D."/>
        </authorList>
    </citation>
    <scope>NUCLEOTIDE SEQUENCE [LARGE SCALE GENOMIC DNA]</scope>
    <source>
        <strain evidence="4 5">S24V</strain>
    </source>
</reference>
<keyword evidence="3" id="KW-0732">Signal</keyword>
<feature type="transmembrane region" description="Helical" evidence="2">
    <location>
        <begin position="632"/>
        <end position="652"/>
    </location>
</feature>
<evidence type="ECO:0000256" key="2">
    <source>
        <dbReference type="SAM" id="Phobius"/>
    </source>
</evidence>
<feature type="transmembrane region" description="Helical" evidence="2">
    <location>
        <begin position="384"/>
        <end position="403"/>
    </location>
</feature>
<dbReference type="EMBL" id="MSKI01000142">
    <property type="protein sequence ID" value="OLO49163.1"/>
    <property type="molecule type" value="Genomic_DNA"/>
</dbReference>
<feature type="transmembrane region" description="Helical" evidence="2">
    <location>
        <begin position="581"/>
        <end position="599"/>
    </location>
</feature>
<feature type="compositionally biased region" description="Basic residues" evidence="1">
    <location>
        <begin position="773"/>
        <end position="792"/>
    </location>
</feature>
<evidence type="ECO:0000313" key="5">
    <source>
        <dbReference type="Proteomes" id="UP000186855"/>
    </source>
</evidence>
<dbReference type="Proteomes" id="UP000186855">
    <property type="component" value="Unassembled WGS sequence"/>
</dbReference>
<comment type="caution">
    <text evidence="4">The sequence shown here is derived from an EMBL/GenBank/DDBJ whole genome shotgun (WGS) entry which is preliminary data.</text>
</comment>
<feature type="transmembrane region" description="Helical" evidence="2">
    <location>
        <begin position="415"/>
        <end position="442"/>
    </location>
</feature>
<feature type="compositionally biased region" description="Low complexity" evidence="1">
    <location>
        <begin position="460"/>
        <end position="486"/>
    </location>
</feature>
<keyword evidence="2" id="KW-0472">Membrane</keyword>
<protein>
    <submittedName>
        <fullName evidence="4">Uncharacterized protein</fullName>
    </submittedName>
</protein>
<evidence type="ECO:0000313" key="4">
    <source>
        <dbReference type="EMBL" id="OLO49163.1"/>
    </source>
</evidence>